<keyword evidence="2 6" id="KW-0812">Transmembrane</keyword>
<keyword evidence="3 6" id="KW-1133">Transmembrane helix</keyword>
<evidence type="ECO:0000256" key="4">
    <source>
        <dbReference type="ARBA" id="ARBA00023136"/>
    </source>
</evidence>
<dbReference type="SUPFAM" id="SSF103473">
    <property type="entry name" value="MFS general substrate transporter"/>
    <property type="match status" value="1"/>
</dbReference>
<feature type="transmembrane region" description="Helical" evidence="6">
    <location>
        <begin position="98"/>
        <end position="121"/>
    </location>
</feature>
<sequence length="163" mass="18253">MSIHSVKRSSSSRGEIIYYATLLVPPMHIFANFQNLWWLSICIDKILPSSPQAFIVSFIYISDLFPTVTRVTGCNIGAFASHVGFFCATFITNVLVKWAWWLPNLIFGICGLLAALLVCLLPETRGLSLCETVQDVEDRAAGLKNRKNKESKQVDQVEENKQA</sequence>
<evidence type="ECO:0000256" key="1">
    <source>
        <dbReference type="ARBA" id="ARBA00004141"/>
    </source>
</evidence>
<dbReference type="InterPro" id="IPR036259">
    <property type="entry name" value="MFS_trans_sf"/>
</dbReference>
<dbReference type="EMBL" id="CAXKWB010037239">
    <property type="protein sequence ID" value="CAL4149446.1"/>
    <property type="molecule type" value="Genomic_DNA"/>
</dbReference>
<organism evidence="7 8">
    <name type="scientific">Meganyctiphanes norvegica</name>
    <name type="common">Northern krill</name>
    <name type="synonym">Thysanopoda norvegica</name>
    <dbReference type="NCBI Taxonomy" id="48144"/>
    <lineage>
        <taxon>Eukaryota</taxon>
        <taxon>Metazoa</taxon>
        <taxon>Ecdysozoa</taxon>
        <taxon>Arthropoda</taxon>
        <taxon>Crustacea</taxon>
        <taxon>Multicrustacea</taxon>
        <taxon>Malacostraca</taxon>
        <taxon>Eumalacostraca</taxon>
        <taxon>Eucarida</taxon>
        <taxon>Euphausiacea</taxon>
        <taxon>Euphausiidae</taxon>
        <taxon>Meganyctiphanes</taxon>
    </lineage>
</organism>
<evidence type="ECO:0000256" key="2">
    <source>
        <dbReference type="ARBA" id="ARBA00022692"/>
    </source>
</evidence>
<accession>A0AAV2RZ87</accession>
<keyword evidence="8" id="KW-1185">Reference proteome</keyword>
<reference evidence="7 8" key="1">
    <citation type="submission" date="2024-05" db="EMBL/GenBank/DDBJ databases">
        <authorList>
            <person name="Wallberg A."/>
        </authorList>
    </citation>
    <scope>NUCLEOTIDE SEQUENCE [LARGE SCALE GENOMIC DNA]</scope>
</reference>
<comment type="caution">
    <text evidence="7">The sequence shown here is derived from an EMBL/GenBank/DDBJ whole genome shotgun (WGS) entry which is preliminary data.</text>
</comment>
<dbReference type="PANTHER" id="PTHR24064">
    <property type="entry name" value="SOLUTE CARRIER FAMILY 22 MEMBER"/>
    <property type="match status" value="1"/>
</dbReference>
<comment type="subcellular location">
    <subcellularLocation>
        <location evidence="1">Membrane</location>
        <topology evidence="1">Multi-pass membrane protein</topology>
    </subcellularLocation>
</comment>
<dbReference type="AlphaFoldDB" id="A0AAV2RZ87"/>
<evidence type="ECO:0000313" key="8">
    <source>
        <dbReference type="Proteomes" id="UP001497623"/>
    </source>
</evidence>
<evidence type="ECO:0000313" key="7">
    <source>
        <dbReference type="EMBL" id="CAL4149446.1"/>
    </source>
</evidence>
<feature type="transmembrane region" description="Helical" evidence="6">
    <location>
        <begin position="73"/>
        <end position="92"/>
    </location>
</feature>
<gene>
    <name evidence="7" type="ORF">MNOR_LOCUS30447</name>
</gene>
<dbReference type="GO" id="GO:0016020">
    <property type="term" value="C:membrane"/>
    <property type="evidence" value="ECO:0007669"/>
    <property type="project" value="UniProtKB-SubCell"/>
</dbReference>
<proteinExistence type="predicted"/>
<evidence type="ECO:0000256" key="5">
    <source>
        <dbReference type="SAM" id="MobiDB-lite"/>
    </source>
</evidence>
<dbReference type="Gene3D" id="1.20.1250.20">
    <property type="entry name" value="MFS general substrate transporter like domains"/>
    <property type="match status" value="1"/>
</dbReference>
<name>A0AAV2RZ87_MEGNR</name>
<feature type="non-terminal residue" evidence="7">
    <location>
        <position position="163"/>
    </location>
</feature>
<protein>
    <recommendedName>
        <fullName evidence="9">Major facilitator superfamily (MFS) profile domain-containing protein</fullName>
    </recommendedName>
</protein>
<feature type="compositionally biased region" description="Basic and acidic residues" evidence="5">
    <location>
        <begin position="148"/>
        <end position="163"/>
    </location>
</feature>
<keyword evidence="4 6" id="KW-0472">Membrane</keyword>
<evidence type="ECO:0000256" key="3">
    <source>
        <dbReference type="ARBA" id="ARBA00022989"/>
    </source>
</evidence>
<evidence type="ECO:0008006" key="9">
    <source>
        <dbReference type="Google" id="ProtNLM"/>
    </source>
</evidence>
<feature type="region of interest" description="Disordered" evidence="5">
    <location>
        <begin position="144"/>
        <end position="163"/>
    </location>
</feature>
<dbReference type="Proteomes" id="UP001497623">
    <property type="component" value="Unassembled WGS sequence"/>
</dbReference>
<evidence type="ECO:0000256" key="6">
    <source>
        <dbReference type="SAM" id="Phobius"/>
    </source>
</evidence>